<dbReference type="KEGG" id="sxi:SXIM_00030"/>
<name>A0A0F7FNL2_9ACTN</name>
<dbReference type="EMBL" id="CP009922">
    <property type="protein sequence ID" value="AKG41387.1"/>
    <property type="molecule type" value="Genomic_DNA"/>
</dbReference>
<dbReference type="SUPFAM" id="SSF52540">
    <property type="entry name" value="P-loop containing nucleoside triphosphate hydrolases"/>
    <property type="match status" value="1"/>
</dbReference>
<dbReference type="InterPro" id="IPR027417">
    <property type="entry name" value="P-loop_NTPase"/>
</dbReference>
<dbReference type="PATRIC" id="fig|408015.6.peg.11"/>
<reference evidence="2" key="1">
    <citation type="submission" date="2019-08" db="EMBL/GenBank/DDBJ databases">
        <title>Complete genome sequence of a mangrove-derived Streptomyces xiamenensis.</title>
        <authorList>
            <person name="Xu J."/>
        </authorList>
    </citation>
    <scope>NUCLEOTIDE SEQUENCE</scope>
    <source>
        <strain evidence="2">318</strain>
    </source>
</reference>
<accession>A0A0F7FNL2</accession>
<keyword evidence="3" id="KW-1185">Reference proteome</keyword>
<protein>
    <submittedName>
        <fullName evidence="2">Signal recognition particle</fullName>
    </submittedName>
</protein>
<dbReference type="STRING" id="408015.SXIM_00030"/>
<evidence type="ECO:0000256" key="1">
    <source>
        <dbReference type="SAM" id="MobiDB-lite"/>
    </source>
</evidence>
<gene>
    <name evidence="2" type="ORF">SXIM_00030</name>
</gene>
<feature type="region of interest" description="Disordered" evidence="1">
    <location>
        <begin position="536"/>
        <end position="566"/>
    </location>
</feature>
<evidence type="ECO:0000313" key="2">
    <source>
        <dbReference type="EMBL" id="AKG41387.1"/>
    </source>
</evidence>
<dbReference type="AlphaFoldDB" id="A0A0F7FNL2"/>
<dbReference type="HOGENOM" id="CLU_287667_0_0_11"/>
<sequence length="1122" mass="124642">MMERSRDGETELDRRILPKVIVCAAAVSQLHFPVRATDGSAGTDLKRVAFLLTGQYDAWSEYPLLTVGEQRRISLMLRQRPNRLSNTESFRTDAERFLATGAVSEFVLQDGGVLAARHGLPPQELADILLEEISRIRAENSRALPVAGPGEYVTTLRVPMAGQDHTWAVQAHYTLEERHKAPEPDPVLVRTSPAAVQLGLKKKEFLALNKDLDERAGETFRMESLEPLFDQLRTGDGEHVDDVLSLCAGNLRVLQAPTGFGKSVLMRSLGSWAQEEGVTLGLAVPTTAAALKLAYGIEKDLRSRRVAQPERLVVPLMSPHSMMAALDQAAAESRPDRAFIKWAEERLGYGCALPSLATVDGEVDAWVPGHEDCVSLVPYRPASTPGQGRGAKSHTPGTCACPFREVCGKYRLVRQACTAQIIVTTHANLYQGHLHIPVQVDSGAVIERMTVEELILRRCQFTAIDEVDAFQSFVLGRSGRGFTLAWGNRQDQRPLLTLDGQFIQAFGRVRPALDESMRNTLARTRWLAETYTSHLAHGTLGPSDRPPDKKRRTRGPQTSGRPAQERRWVLPQRWDGWISTQLRALLANDTQQITSQERDYSPDPNERKLFADLYERKIKLTALPEHLHPVAELMREVIDQDADTGSLAHVRRTLEQQLAPWVPNQQVRADVLDRMLRRAFLEPLRVRLYRFVHNAQQLKLAGVEAARDIADVLGPFSAWRAIPHGPQGRLMFAFTEDVRPGAPEDTRLSVAAFGGDPHTYVTTLGQITALAHSGHQRVLLGLSATAYAPGAHRHHIHTVPTWWVPDDVDHGVSVEAELFPGLGEEMLRISGLTGKNRAEATELLGRRMWPRLRGELQDLGRPGKRRVQDSVLLVTTSYASCLHLRDGLLAAGAEPGLIAVAVRPRPDDEPTARCDETGEALWHEIPGDQLESFTRLPKARILIAPLGRAERGLNILAPQSNKSAIGSIWLAIRPVPLIDEPAELLAHVGSRALDEKEASDEPWMELERRGSVAGGYFETLVTSERYFRTLPPRAKRAIAAELIISLVQLVGRARRGGTPGRIKLVDAAFLDASGNSDLPHLIRELRDQWARTGELSRMRHYYGTTLAAFFQFADRHTRKTTR</sequence>
<evidence type="ECO:0000313" key="3">
    <source>
        <dbReference type="Proteomes" id="UP000034034"/>
    </source>
</evidence>
<dbReference type="Proteomes" id="UP000034034">
    <property type="component" value="Chromosome"/>
</dbReference>
<organism evidence="2 3">
    <name type="scientific">Streptomyces xiamenensis</name>
    <dbReference type="NCBI Taxonomy" id="408015"/>
    <lineage>
        <taxon>Bacteria</taxon>
        <taxon>Bacillati</taxon>
        <taxon>Actinomycetota</taxon>
        <taxon>Actinomycetes</taxon>
        <taxon>Kitasatosporales</taxon>
        <taxon>Streptomycetaceae</taxon>
        <taxon>Streptomyces</taxon>
    </lineage>
</organism>
<proteinExistence type="predicted"/>